<name>A0ABQ9H7J0_9NEOP</name>
<evidence type="ECO:0000313" key="6">
    <source>
        <dbReference type="Proteomes" id="UP001159363"/>
    </source>
</evidence>
<keyword evidence="3" id="KW-0560">Oxidoreductase</keyword>
<dbReference type="InterPro" id="IPR019791">
    <property type="entry name" value="Haem_peroxidase_animal"/>
</dbReference>
<dbReference type="EMBL" id="JARBHB010000006">
    <property type="protein sequence ID" value="KAJ8880243.1"/>
    <property type="molecule type" value="Genomic_DNA"/>
</dbReference>
<dbReference type="PROSITE" id="PS50292">
    <property type="entry name" value="PEROXIDASE_3"/>
    <property type="match status" value="1"/>
</dbReference>
<dbReference type="PANTHER" id="PTHR11475">
    <property type="entry name" value="OXIDASE/PEROXIDASE"/>
    <property type="match status" value="1"/>
</dbReference>
<keyword evidence="2" id="KW-0964">Secreted</keyword>
<protein>
    <recommendedName>
        <fullName evidence="7">Peroxidase</fullName>
    </recommendedName>
</protein>
<evidence type="ECO:0000256" key="2">
    <source>
        <dbReference type="ARBA" id="ARBA00022525"/>
    </source>
</evidence>
<dbReference type="Pfam" id="PF03098">
    <property type="entry name" value="An_peroxidase"/>
    <property type="match status" value="1"/>
</dbReference>
<comment type="subcellular location">
    <subcellularLocation>
        <location evidence="1">Secreted</location>
    </subcellularLocation>
</comment>
<keyword evidence="4" id="KW-0325">Glycoprotein</keyword>
<dbReference type="SUPFAM" id="SSF48113">
    <property type="entry name" value="Heme-dependent peroxidases"/>
    <property type="match status" value="1"/>
</dbReference>
<evidence type="ECO:0000256" key="4">
    <source>
        <dbReference type="ARBA" id="ARBA00023180"/>
    </source>
</evidence>
<dbReference type="Proteomes" id="UP001159363">
    <property type="component" value="Chromosome 5"/>
</dbReference>
<dbReference type="PANTHER" id="PTHR11475:SF4">
    <property type="entry name" value="CHORION PEROXIDASE"/>
    <property type="match status" value="1"/>
</dbReference>
<accession>A0ABQ9H7J0</accession>
<evidence type="ECO:0000313" key="5">
    <source>
        <dbReference type="EMBL" id="KAJ8880243.1"/>
    </source>
</evidence>
<evidence type="ECO:0000256" key="3">
    <source>
        <dbReference type="ARBA" id="ARBA00022559"/>
    </source>
</evidence>
<proteinExistence type="predicted"/>
<dbReference type="InterPro" id="IPR037120">
    <property type="entry name" value="Haem_peroxidase_sf_animal"/>
</dbReference>
<gene>
    <name evidence="5" type="ORF">PR048_016709</name>
</gene>
<evidence type="ECO:0000256" key="1">
    <source>
        <dbReference type="ARBA" id="ARBA00004613"/>
    </source>
</evidence>
<reference evidence="5 6" key="1">
    <citation type="submission" date="2023-02" db="EMBL/GenBank/DDBJ databases">
        <title>LHISI_Scaffold_Assembly.</title>
        <authorList>
            <person name="Stuart O.P."/>
            <person name="Cleave R."/>
            <person name="Magrath M.J.L."/>
            <person name="Mikheyev A.S."/>
        </authorList>
    </citation>
    <scope>NUCLEOTIDE SEQUENCE [LARGE SCALE GENOMIC DNA]</scope>
    <source>
        <strain evidence="5">Daus_M_001</strain>
        <tissue evidence="5">Leg muscle</tissue>
    </source>
</reference>
<dbReference type="Gene3D" id="1.10.640.10">
    <property type="entry name" value="Haem peroxidase domain superfamily, animal type"/>
    <property type="match status" value="1"/>
</dbReference>
<organism evidence="5 6">
    <name type="scientific">Dryococelus australis</name>
    <dbReference type="NCBI Taxonomy" id="614101"/>
    <lineage>
        <taxon>Eukaryota</taxon>
        <taxon>Metazoa</taxon>
        <taxon>Ecdysozoa</taxon>
        <taxon>Arthropoda</taxon>
        <taxon>Hexapoda</taxon>
        <taxon>Insecta</taxon>
        <taxon>Pterygota</taxon>
        <taxon>Neoptera</taxon>
        <taxon>Polyneoptera</taxon>
        <taxon>Phasmatodea</taxon>
        <taxon>Verophasmatodea</taxon>
        <taxon>Anareolatae</taxon>
        <taxon>Phasmatidae</taxon>
        <taxon>Eurycanthinae</taxon>
        <taxon>Dryococelus</taxon>
    </lineage>
</organism>
<keyword evidence="3" id="KW-0575">Peroxidase</keyword>
<sequence>MQGRRKREIPETARNDSRMLKIWEWHHRFSAVTHFVDASNIYGSEEDVADFIRVKKGGKLRTQVANNGGHFPPNSDNSIEDCDIRSGEEAICYTGGDVRINQHPEMSVLQALFLREHNRLTDILRELNPTGMMRGFIWKPGVLSLVYGSILCMRNGFHSSVETATLEAVNAAAQRQYSLREVTRPLRSHYVLYVSSHPPNCADVYRWKAKEAFYNFHLQCFV</sequence>
<dbReference type="InterPro" id="IPR010255">
    <property type="entry name" value="Haem_peroxidase_sf"/>
</dbReference>
<evidence type="ECO:0008006" key="7">
    <source>
        <dbReference type="Google" id="ProtNLM"/>
    </source>
</evidence>
<comment type="caution">
    <text evidence="5">The sequence shown here is derived from an EMBL/GenBank/DDBJ whole genome shotgun (WGS) entry which is preliminary data.</text>
</comment>
<keyword evidence="6" id="KW-1185">Reference proteome</keyword>